<organism evidence="1 2">
    <name type="scientific">Leptospira ognonensis</name>
    <dbReference type="NCBI Taxonomy" id="2484945"/>
    <lineage>
        <taxon>Bacteria</taxon>
        <taxon>Pseudomonadati</taxon>
        <taxon>Spirochaetota</taxon>
        <taxon>Spirochaetia</taxon>
        <taxon>Leptospirales</taxon>
        <taxon>Leptospiraceae</taxon>
        <taxon>Leptospira</taxon>
    </lineage>
</organism>
<dbReference type="OrthoDB" id="312288at2"/>
<evidence type="ECO:0008006" key="3">
    <source>
        <dbReference type="Google" id="ProtNLM"/>
    </source>
</evidence>
<name>A0A4R9K408_9LEPT</name>
<comment type="caution">
    <text evidence="1">The sequence shown here is derived from an EMBL/GenBank/DDBJ whole genome shotgun (WGS) entry which is preliminary data.</text>
</comment>
<dbReference type="RefSeq" id="WP_135623157.1">
    <property type="nucleotide sequence ID" value="NZ_RQGD01000022.1"/>
</dbReference>
<dbReference type="AlphaFoldDB" id="A0A4R9K408"/>
<gene>
    <name evidence="1" type="ORF">EHQ58_06945</name>
</gene>
<dbReference type="EMBL" id="RQGD01000022">
    <property type="protein sequence ID" value="TGL60231.1"/>
    <property type="molecule type" value="Genomic_DNA"/>
</dbReference>
<reference evidence="1" key="1">
    <citation type="journal article" date="2019" name="PLoS Negl. Trop. Dis.">
        <title>Revisiting the worldwide diversity of Leptospira species in the environment.</title>
        <authorList>
            <person name="Vincent A.T."/>
            <person name="Schiettekatte O."/>
            <person name="Bourhy P."/>
            <person name="Veyrier F.J."/>
            <person name="Picardeau M."/>
        </authorList>
    </citation>
    <scope>NUCLEOTIDE SEQUENCE [LARGE SCALE GENOMIC DNA]</scope>
    <source>
        <strain evidence="1">201702476</strain>
    </source>
</reference>
<sequence length="542" mass="63052">MPISRYPFLLLISIFLLSVTSLLPVPLKNQSGDLDFEFPVSKVPQSYDQLQNQKFPSNANIELDFSGFPEGATTGPDGGAVYKWKERTYKWTFKDGRELTFWNPSNWIVTKENHTFHTNGENGNGLPKNFRFTDPNGSSLSQYYHKAFQTNFYFYENFQDRWFFQLFPENLFTSRVKKSGRFHFYHEPEHEAWIDAFLEGNAYSRFEDYIEKTGYTTSKQIPVVFFKNASPFRNFINLQNADCAGGRGGIFGISFCSLSPIVGYVGNEKDVREKSKAVHHTHMLYHEWGHHLQQVQCAILRRDQKLPEQQFSAWFNEGMAEYLGYIGSSKKRGNDRILFFEKYVLPGKEPQLTKEDPYLLGGQTFRYIAENYGEKAVLDIWSKSCLGEKEDVIFRNLTSKSPEQILKAVYKDLSKYKKVPEMAEFMGDTLKDWAIDIYSLNYLNEDSELPHLDDPNSRPNLRKAFALDTKSIEGKLEGQFTTPRKEQIYLFKDGTYTIRGASYKATFFQNQTIVYLYDGHEVTEWPKGNLTWKHKDGKVYQF</sequence>
<proteinExistence type="predicted"/>
<evidence type="ECO:0000313" key="1">
    <source>
        <dbReference type="EMBL" id="TGL60231.1"/>
    </source>
</evidence>
<accession>A0A4R9K408</accession>
<evidence type="ECO:0000313" key="2">
    <source>
        <dbReference type="Proteomes" id="UP000297693"/>
    </source>
</evidence>
<protein>
    <recommendedName>
        <fullName evidence="3">Peptidase MA family protein</fullName>
    </recommendedName>
</protein>
<keyword evidence="2" id="KW-1185">Reference proteome</keyword>
<dbReference type="Proteomes" id="UP000297693">
    <property type="component" value="Unassembled WGS sequence"/>
</dbReference>